<gene>
    <name evidence="2" type="ORF">GGP41_004195</name>
</gene>
<dbReference type="Proteomes" id="UP000624244">
    <property type="component" value="Unassembled WGS sequence"/>
</dbReference>
<proteinExistence type="predicted"/>
<protein>
    <recommendedName>
        <fullName evidence="4">C2H2-type domain-containing protein</fullName>
    </recommendedName>
</protein>
<feature type="compositionally biased region" description="Basic and acidic residues" evidence="1">
    <location>
        <begin position="789"/>
        <end position="807"/>
    </location>
</feature>
<dbReference type="Gene3D" id="1.10.443.10">
    <property type="entry name" value="Intergrase catalytic core"/>
    <property type="match status" value="1"/>
</dbReference>
<evidence type="ECO:0000256" key="1">
    <source>
        <dbReference type="SAM" id="MobiDB-lite"/>
    </source>
</evidence>
<evidence type="ECO:0008006" key="4">
    <source>
        <dbReference type="Google" id="ProtNLM"/>
    </source>
</evidence>
<feature type="compositionally biased region" description="Basic and acidic residues" evidence="1">
    <location>
        <begin position="498"/>
        <end position="513"/>
    </location>
</feature>
<feature type="region of interest" description="Disordered" evidence="1">
    <location>
        <begin position="498"/>
        <end position="528"/>
    </location>
</feature>
<dbReference type="GO" id="GO:0015074">
    <property type="term" value="P:DNA integration"/>
    <property type="evidence" value="ECO:0007669"/>
    <property type="project" value="InterPro"/>
</dbReference>
<dbReference type="GO" id="GO:0003677">
    <property type="term" value="F:DNA binding"/>
    <property type="evidence" value="ECO:0007669"/>
    <property type="project" value="InterPro"/>
</dbReference>
<dbReference type="GO" id="GO:0006310">
    <property type="term" value="P:DNA recombination"/>
    <property type="evidence" value="ECO:0007669"/>
    <property type="project" value="InterPro"/>
</dbReference>
<organism evidence="2 3">
    <name type="scientific">Cochliobolus sativus</name>
    <name type="common">Common root rot and spot blotch fungus</name>
    <name type="synonym">Bipolaris sorokiniana</name>
    <dbReference type="NCBI Taxonomy" id="45130"/>
    <lineage>
        <taxon>Eukaryota</taxon>
        <taxon>Fungi</taxon>
        <taxon>Dikarya</taxon>
        <taxon>Ascomycota</taxon>
        <taxon>Pezizomycotina</taxon>
        <taxon>Dothideomycetes</taxon>
        <taxon>Pleosporomycetidae</taxon>
        <taxon>Pleosporales</taxon>
        <taxon>Pleosporineae</taxon>
        <taxon>Pleosporaceae</taxon>
        <taxon>Bipolaris</taxon>
    </lineage>
</organism>
<evidence type="ECO:0000313" key="2">
    <source>
        <dbReference type="EMBL" id="KAF5851385.1"/>
    </source>
</evidence>
<evidence type="ECO:0000313" key="3">
    <source>
        <dbReference type="Proteomes" id="UP000624244"/>
    </source>
</evidence>
<dbReference type="EMBL" id="WNKQ01000005">
    <property type="protein sequence ID" value="KAF5851385.1"/>
    <property type="molecule type" value="Genomic_DNA"/>
</dbReference>
<feature type="region of interest" description="Disordered" evidence="1">
    <location>
        <begin position="789"/>
        <end position="829"/>
    </location>
</feature>
<dbReference type="AlphaFoldDB" id="A0A8H6DYM5"/>
<reference evidence="2" key="1">
    <citation type="submission" date="2019-11" db="EMBL/GenBank/DDBJ databases">
        <title>Bipolaris sorokiniana Genome sequencing.</title>
        <authorList>
            <person name="Wang H."/>
        </authorList>
    </citation>
    <scope>NUCLEOTIDE SEQUENCE</scope>
</reference>
<comment type="caution">
    <text evidence="2">The sequence shown here is derived from an EMBL/GenBank/DDBJ whole genome shotgun (WGS) entry which is preliminary data.</text>
</comment>
<accession>A0A8H6DYM5</accession>
<name>A0A8H6DYM5_COCSA</name>
<sequence>MDAPNHALDPSSGSMYSNVGKRSIESMFANATEDFISSEKATKSLKLTRRSRFGEYTIELWYRRLNAFRKHTLGIDDADSTTPTGEEIERFISIISRHLKPCGGGVISFSTIRSGIDCLLKGCVFYHADFKVTAHEGSRIQSLVHTLVRNGTLTTDLKVEKQWIGSGLVAKLVDSTYKNALRNGTISWDLTLAKIQSIVLHAALGCRVGDVATSRYDDHDLPFLAYGDITMKLDGGSGVENICMSVLMRNIKGRKGISLLNSTKRFYSINSPLESIPLCPVKAIIIMALRFGNVKNANSIEELLLNTARRDDKTVQWKDPRRPILPSFTSGHIVLLDKPASSRQFNATLAEVSVRAGIVARITGHDLRRGSAQDIAAAAAKGIVPPLFQAEFAAKELLSHDYRTMFMGVTKRYIGPDQHDLWAPRVENKHIDIFTTPIVAPEVNIPIIQARQLPSAAVNSFCETYALDPTQRSQRLRATRKAKKAALDEWILKERSGEETGKGIADGDPHRESSFATPLSVPEDTVRTNSQCVDNSATSRSILEDTITTDCYSVGTCVTSPFLPADILTLDSYSIDTSDTSLFIPEDTVPAVSDNGEPHEADDTSGCVSILSSIMENEEASNEAREHDTEAMAMDMLLEVVSASQADQAPTEIPPPSQVGQPSLAQFPTLTSLEFVQQFSAINVIHNYTISQPTSRSFEGLLSKVNGNSRNNASLFLLFCKYRQKKGCISRSKLDSHIQEKHKNDFNSTWCPVQGCKSARQFKSLFVLEEHFTKAHGKMSREEVQRLIEGTQERVDDSTALDDERGPTGRVDSSDFPGEAPKIFTNSRG</sequence>
<dbReference type="InterPro" id="IPR013762">
    <property type="entry name" value="Integrase-like_cat_sf"/>
</dbReference>